<evidence type="ECO:0000256" key="1">
    <source>
        <dbReference type="ARBA" id="ARBA00004123"/>
    </source>
</evidence>
<dbReference type="InterPro" id="IPR036864">
    <property type="entry name" value="Zn2-C6_fun-type_DNA-bd_sf"/>
</dbReference>
<evidence type="ECO:0000256" key="2">
    <source>
        <dbReference type="ARBA" id="ARBA00022723"/>
    </source>
</evidence>
<dbReference type="SMART" id="SM00066">
    <property type="entry name" value="GAL4"/>
    <property type="match status" value="1"/>
</dbReference>
<dbReference type="OrthoDB" id="4151048at2759"/>
<keyword evidence="11" id="KW-1185">Reference proteome</keyword>
<dbReference type="PANTHER" id="PTHR47782">
    <property type="entry name" value="ZN(II)2CYS6 TRANSCRIPTION FACTOR (EUROFUNG)-RELATED"/>
    <property type="match status" value="1"/>
</dbReference>
<dbReference type="InterPro" id="IPR052202">
    <property type="entry name" value="Yeast_MetPath_Reg"/>
</dbReference>
<dbReference type="Pfam" id="PF00172">
    <property type="entry name" value="Zn_clus"/>
    <property type="match status" value="1"/>
</dbReference>
<dbReference type="GO" id="GO:0045944">
    <property type="term" value="P:positive regulation of transcription by RNA polymerase II"/>
    <property type="evidence" value="ECO:0007669"/>
    <property type="project" value="TreeGrafter"/>
</dbReference>
<evidence type="ECO:0000313" key="11">
    <source>
        <dbReference type="Proteomes" id="UP001146351"/>
    </source>
</evidence>
<keyword evidence="4" id="KW-0805">Transcription regulation</keyword>
<dbReference type="InterPro" id="IPR001138">
    <property type="entry name" value="Zn2Cys6_DnaBD"/>
</dbReference>
<proteinExistence type="predicted"/>
<dbReference type="EMBL" id="JAPQKO010000006">
    <property type="protein sequence ID" value="KAJ5156186.1"/>
    <property type="molecule type" value="Genomic_DNA"/>
</dbReference>
<dbReference type="CDD" id="cd00067">
    <property type="entry name" value="GAL4"/>
    <property type="match status" value="1"/>
</dbReference>
<dbReference type="GO" id="GO:0005634">
    <property type="term" value="C:nucleus"/>
    <property type="evidence" value="ECO:0007669"/>
    <property type="project" value="UniProtKB-SubCell"/>
</dbReference>
<evidence type="ECO:0000256" key="3">
    <source>
        <dbReference type="ARBA" id="ARBA00022833"/>
    </source>
</evidence>
<evidence type="ECO:0000259" key="9">
    <source>
        <dbReference type="PROSITE" id="PS50048"/>
    </source>
</evidence>
<feature type="domain" description="Zn(2)-C6 fungal-type" evidence="9">
    <location>
        <begin position="90"/>
        <end position="120"/>
    </location>
</feature>
<dbReference type="PROSITE" id="PS50048">
    <property type="entry name" value="ZN2_CY6_FUNGAL_2"/>
    <property type="match status" value="1"/>
</dbReference>
<gene>
    <name evidence="10" type="ORF">N7492_008989</name>
</gene>
<reference evidence="10" key="1">
    <citation type="submission" date="2022-11" db="EMBL/GenBank/DDBJ databases">
        <authorList>
            <person name="Petersen C."/>
        </authorList>
    </citation>
    <scope>NUCLEOTIDE SEQUENCE</scope>
    <source>
        <strain evidence="10">IBT 21917</strain>
    </source>
</reference>
<sequence length="206" mass="22593">MDDILTSDDSIQMDTEQAVSSVIAAAGNDQDQNSGMDLQQRLPTSPIPPLEAAVNPIPRGRGRSGFIDNADRWTAEVKRLMTRSKRTGQACNRCKARKLRCDSAPGGCFHCFTANQRCMVTDRTTGDTFERGECARLHATNASLREEIAALKQANERLEQELEALRMQIGYSMFSELLEPSLLDDANLVGNLPSASILGVLRPSHS</sequence>
<accession>A0A9W9HUK3</accession>
<organism evidence="10 11">
    <name type="scientific">Penicillium capsulatum</name>
    <dbReference type="NCBI Taxonomy" id="69766"/>
    <lineage>
        <taxon>Eukaryota</taxon>
        <taxon>Fungi</taxon>
        <taxon>Dikarya</taxon>
        <taxon>Ascomycota</taxon>
        <taxon>Pezizomycotina</taxon>
        <taxon>Eurotiomycetes</taxon>
        <taxon>Eurotiomycetidae</taxon>
        <taxon>Eurotiales</taxon>
        <taxon>Aspergillaceae</taxon>
        <taxon>Penicillium</taxon>
    </lineage>
</organism>
<keyword evidence="5" id="KW-0238">DNA-binding</keyword>
<name>A0A9W9HUK3_9EURO</name>
<dbReference type="GO" id="GO:0000981">
    <property type="term" value="F:DNA-binding transcription factor activity, RNA polymerase II-specific"/>
    <property type="evidence" value="ECO:0007669"/>
    <property type="project" value="InterPro"/>
</dbReference>
<feature type="coiled-coil region" evidence="8">
    <location>
        <begin position="134"/>
        <end position="168"/>
    </location>
</feature>
<dbReference type="GO" id="GO:0043565">
    <property type="term" value="F:sequence-specific DNA binding"/>
    <property type="evidence" value="ECO:0007669"/>
    <property type="project" value="TreeGrafter"/>
</dbReference>
<evidence type="ECO:0000256" key="6">
    <source>
        <dbReference type="ARBA" id="ARBA00023163"/>
    </source>
</evidence>
<dbReference type="SUPFAM" id="SSF57701">
    <property type="entry name" value="Zn2/Cys6 DNA-binding domain"/>
    <property type="match status" value="1"/>
</dbReference>
<dbReference type="Gene3D" id="4.10.240.10">
    <property type="entry name" value="Zn(2)-C6 fungal-type DNA-binding domain"/>
    <property type="match status" value="1"/>
</dbReference>
<keyword evidence="6" id="KW-0804">Transcription</keyword>
<comment type="subcellular location">
    <subcellularLocation>
        <location evidence="1">Nucleus</location>
    </subcellularLocation>
</comment>
<reference evidence="10" key="2">
    <citation type="journal article" date="2023" name="IMA Fungus">
        <title>Comparative genomic study of the Penicillium genus elucidates a diverse pangenome and 15 lateral gene transfer events.</title>
        <authorList>
            <person name="Petersen C."/>
            <person name="Sorensen T."/>
            <person name="Nielsen M.R."/>
            <person name="Sondergaard T.E."/>
            <person name="Sorensen J.L."/>
            <person name="Fitzpatrick D.A."/>
            <person name="Frisvad J.C."/>
            <person name="Nielsen K.L."/>
        </authorList>
    </citation>
    <scope>NUCLEOTIDE SEQUENCE</scope>
    <source>
        <strain evidence="10">IBT 21917</strain>
    </source>
</reference>
<dbReference type="GO" id="GO:0008270">
    <property type="term" value="F:zinc ion binding"/>
    <property type="evidence" value="ECO:0007669"/>
    <property type="project" value="InterPro"/>
</dbReference>
<keyword evidence="3" id="KW-0862">Zinc</keyword>
<evidence type="ECO:0000256" key="8">
    <source>
        <dbReference type="SAM" id="Coils"/>
    </source>
</evidence>
<comment type="caution">
    <text evidence="10">The sequence shown here is derived from an EMBL/GenBank/DDBJ whole genome shotgun (WGS) entry which is preliminary data.</text>
</comment>
<dbReference type="AlphaFoldDB" id="A0A9W9HUK3"/>
<dbReference type="Proteomes" id="UP001146351">
    <property type="component" value="Unassembled WGS sequence"/>
</dbReference>
<evidence type="ECO:0000256" key="4">
    <source>
        <dbReference type="ARBA" id="ARBA00023015"/>
    </source>
</evidence>
<keyword evidence="8" id="KW-0175">Coiled coil</keyword>
<evidence type="ECO:0000313" key="10">
    <source>
        <dbReference type="EMBL" id="KAJ5156186.1"/>
    </source>
</evidence>
<protein>
    <recommendedName>
        <fullName evidence="9">Zn(2)-C6 fungal-type domain-containing protein</fullName>
    </recommendedName>
</protein>
<dbReference type="PROSITE" id="PS00463">
    <property type="entry name" value="ZN2_CY6_FUNGAL_1"/>
    <property type="match status" value="1"/>
</dbReference>
<keyword evidence="2" id="KW-0479">Metal-binding</keyword>
<evidence type="ECO:0000256" key="5">
    <source>
        <dbReference type="ARBA" id="ARBA00023125"/>
    </source>
</evidence>
<keyword evidence="7" id="KW-0539">Nucleus</keyword>
<evidence type="ECO:0000256" key="7">
    <source>
        <dbReference type="ARBA" id="ARBA00023242"/>
    </source>
</evidence>
<dbReference type="PANTHER" id="PTHR47782:SF12">
    <property type="entry name" value="ZN(II)2CYS6 TRANSCRIPTION FACTOR (EUROFUNG)"/>
    <property type="match status" value="1"/>
</dbReference>